<dbReference type="GO" id="GO:0015297">
    <property type="term" value="F:antiporter activity"/>
    <property type="evidence" value="ECO:0007669"/>
    <property type="project" value="InterPro"/>
</dbReference>
<dbReference type="EMBL" id="KN714721">
    <property type="protein sequence ID" value="KUI58935.1"/>
    <property type="molecule type" value="Genomic_DNA"/>
</dbReference>
<organism evidence="4 5">
    <name type="scientific">Cytospora mali</name>
    <name type="common">Apple Valsa canker fungus</name>
    <name type="synonym">Valsa mali</name>
    <dbReference type="NCBI Taxonomy" id="578113"/>
    <lineage>
        <taxon>Eukaryota</taxon>
        <taxon>Fungi</taxon>
        <taxon>Dikarya</taxon>
        <taxon>Ascomycota</taxon>
        <taxon>Pezizomycotina</taxon>
        <taxon>Sordariomycetes</taxon>
        <taxon>Sordariomycetidae</taxon>
        <taxon>Diaporthales</taxon>
        <taxon>Cytosporaceae</taxon>
        <taxon>Cytospora</taxon>
    </lineage>
</organism>
<dbReference type="AlphaFoldDB" id="A0A194V4M9"/>
<keyword evidence="2" id="KW-1133">Transmembrane helix</keyword>
<dbReference type="GO" id="GO:0016020">
    <property type="term" value="C:membrane"/>
    <property type="evidence" value="ECO:0007669"/>
    <property type="project" value="InterPro"/>
</dbReference>
<evidence type="ECO:0000256" key="3">
    <source>
        <dbReference type="SAM" id="SignalP"/>
    </source>
</evidence>
<evidence type="ECO:0000256" key="2">
    <source>
        <dbReference type="SAM" id="Phobius"/>
    </source>
</evidence>
<accession>A0A194V4M9</accession>
<dbReference type="OrthoDB" id="2126698at2759"/>
<dbReference type="Pfam" id="PF01554">
    <property type="entry name" value="MatE"/>
    <property type="match status" value="1"/>
</dbReference>
<evidence type="ECO:0000313" key="5">
    <source>
        <dbReference type="Proteomes" id="UP000078576"/>
    </source>
</evidence>
<keyword evidence="2" id="KW-0472">Membrane</keyword>
<keyword evidence="3" id="KW-0732">Signal</keyword>
<dbReference type="PANTHER" id="PTHR11206">
    <property type="entry name" value="MULTIDRUG RESISTANCE PROTEIN"/>
    <property type="match status" value="1"/>
</dbReference>
<keyword evidence="2" id="KW-0812">Transmembrane</keyword>
<feature type="transmembrane region" description="Helical" evidence="2">
    <location>
        <begin position="112"/>
        <end position="135"/>
    </location>
</feature>
<keyword evidence="5" id="KW-1185">Reference proteome</keyword>
<dbReference type="STRING" id="694573.A0A194V4M9"/>
<gene>
    <name evidence="4" type="ORF">VP1G_10997</name>
</gene>
<dbReference type="GO" id="GO:0042910">
    <property type="term" value="F:xenobiotic transmembrane transporter activity"/>
    <property type="evidence" value="ECO:0007669"/>
    <property type="project" value="InterPro"/>
</dbReference>
<feature type="chain" id="PRO_5008266177" evidence="3">
    <location>
        <begin position="20"/>
        <end position="203"/>
    </location>
</feature>
<dbReference type="InterPro" id="IPR002528">
    <property type="entry name" value="MATE_fam"/>
</dbReference>
<reference evidence="5" key="1">
    <citation type="submission" date="2014-12" db="EMBL/GenBank/DDBJ databases">
        <title>Genome Sequence of Valsa Canker Pathogens Uncovers a Specific Adaption of Colonization on Woody Bark.</title>
        <authorList>
            <person name="Yin Z."/>
            <person name="Liu H."/>
            <person name="Gao X."/>
            <person name="Li Z."/>
            <person name="Song N."/>
            <person name="Ke X."/>
            <person name="Dai Q."/>
            <person name="Wu Y."/>
            <person name="Sun Y."/>
            <person name="Xu J.-R."/>
            <person name="Kang Z.K."/>
            <person name="Wang L."/>
            <person name="Huang L."/>
        </authorList>
    </citation>
    <scope>NUCLEOTIDE SEQUENCE [LARGE SCALE GENOMIC DNA]</scope>
    <source>
        <strain evidence="5">SXYL134</strain>
    </source>
</reference>
<dbReference type="Proteomes" id="UP000078576">
    <property type="component" value="Unassembled WGS sequence"/>
</dbReference>
<feature type="signal peptide" evidence="3">
    <location>
        <begin position="1"/>
        <end position="19"/>
    </location>
</feature>
<name>A0A194V4M9_CYTMA</name>
<comment type="similarity">
    <text evidence="1">Belongs to the multi antimicrobial extrusion (MATE) (TC 2.A.66.1) family.</text>
</comment>
<evidence type="ECO:0000313" key="4">
    <source>
        <dbReference type="EMBL" id="KUI58935.1"/>
    </source>
</evidence>
<evidence type="ECO:0000256" key="1">
    <source>
        <dbReference type="ARBA" id="ARBA00010199"/>
    </source>
</evidence>
<protein>
    <submittedName>
        <fullName evidence="4">Uncharacterized protein</fullName>
    </submittedName>
</protein>
<proteinExistence type="inferred from homology"/>
<sequence length="203" mass="21871">MWFNLMASLLALYVRYIDGYQCWGGFTMKALRNWKPMLKLAGPGVIMICSEWWAVEAMAVASSCLGTVNLAAHSIIQATANLTFQIPFSASAVVATRIGNLVGAGRSKSARISAITAIMLALALGLNNSIFLILVRNKWGFLLTRDAETVAFQIADAGTIITSGILRGLGLQRTGSIISLFTYNILAIPLAHLPGRQHFDVVA</sequence>